<protein>
    <submittedName>
        <fullName evidence="1">Uncharacterized protein</fullName>
    </submittedName>
</protein>
<reference evidence="1 2" key="1">
    <citation type="journal article" date="2011" name="J. Biotechnol.">
        <title>High-quality genome sequence of Pichia pastoris CBS7435.</title>
        <authorList>
            <person name="Kuberl A."/>
            <person name="Schneider J."/>
            <person name="Thallinger G.G."/>
            <person name="Anderl I."/>
            <person name="Wibberg D."/>
            <person name="Hajek T."/>
            <person name="Jaenicke S."/>
            <person name="Brinkrolf K."/>
            <person name="Goesmann A."/>
            <person name="Szczepanowski R."/>
            <person name="Puhler A."/>
            <person name="Schwab H."/>
            <person name="Glieder A."/>
            <person name="Pichler H."/>
        </authorList>
    </citation>
    <scope>NUCLEOTIDE SEQUENCE [LARGE SCALE GENOMIC DNA]</scope>
    <source>
        <strain evidence="2">ATCC 76273 / CBS 7435 / CECT 11047 / NRRL Y-11430 / Wegner 21-1</strain>
    </source>
</reference>
<evidence type="ECO:0000313" key="1">
    <source>
        <dbReference type="EMBL" id="SCV11751.1"/>
    </source>
</evidence>
<dbReference type="AlphaFoldDB" id="A0A1G4KP07"/>
<organism evidence="1 2">
    <name type="scientific">Komagataella phaffii (strain ATCC 76273 / CBS 7435 / CECT 11047 / NRRL Y-11430 / Wegner 21-1)</name>
    <name type="common">Yeast</name>
    <name type="synonym">Pichia pastoris</name>
    <dbReference type="NCBI Taxonomy" id="981350"/>
    <lineage>
        <taxon>Eukaryota</taxon>
        <taxon>Fungi</taxon>
        <taxon>Dikarya</taxon>
        <taxon>Ascomycota</taxon>
        <taxon>Saccharomycotina</taxon>
        <taxon>Pichiomycetes</taxon>
        <taxon>Pichiales</taxon>
        <taxon>Pichiaceae</taxon>
        <taxon>Komagataella</taxon>
    </lineage>
</organism>
<proteinExistence type="predicted"/>
<accession>A0A1G4KP07</accession>
<reference evidence="1 2" key="2">
    <citation type="journal article" date="2016" name="FEMS Yeast Res.">
        <title>Curation of the genome annotation of Pichia pastoris (Komagataella phaffii) CBS7435 from gene level to protein function.</title>
        <authorList>
            <person name="Valli M."/>
            <person name="Tatto N.E."/>
            <person name="Peymann A."/>
            <person name="Gruber C."/>
            <person name="Landes N."/>
            <person name="Ekker H."/>
            <person name="Thallinger G.G."/>
            <person name="Mattanovich D."/>
            <person name="Gasser B."/>
            <person name="Graf A.B."/>
        </authorList>
    </citation>
    <scope>GENOME REANNOTATION</scope>
    <source>
        <strain evidence="1 2">ATCC 76273 / CBS 7435 / CECT 11047 / NRRL Y-11430 / Wegner 21-1</strain>
    </source>
</reference>
<dbReference type="Proteomes" id="UP000006853">
    <property type="component" value="Chromosome 1"/>
</dbReference>
<dbReference type="EMBL" id="FR839628">
    <property type="protein sequence ID" value="SCV11751.1"/>
    <property type="molecule type" value="Genomic_DNA"/>
</dbReference>
<keyword evidence="2" id="KW-1185">Reference proteome</keyword>
<evidence type="ECO:0000313" key="2">
    <source>
        <dbReference type="Proteomes" id="UP000006853"/>
    </source>
</evidence>
<sequence length="59" mass="6774">MGLEDFWLGFSSNGRILTLGLPQATFDSQSTIRELFVINNRLRLFGNPRISYDTILKHC</sequence>
<name>A0A1G4KP07_KOMPC</name>
<gene>
    <name evidence="1" type="ordered locus">PP7435_Chr1-1609</name>
</gene>